<evidence type="ECO:0000256" key="1">
    <source>
        <dbReference type="SAM" id="Coils"/>
    </source>
</evidence>
<protein>
    <submittedName>
        <fullName evidence="2">Uncharacterized protein</fullName>
    </submittedName>
</protein>
<dbReference type="OrthoDB" id="2194473at2759"/>
<organism evidence="2 3">
    <name type="scientific">Nosema granulosis</name>
    <dbReference type="NCBI Taxonomy" id="83296"/>
    <lineage>
        <taxon>Eukaryota</taxon>
        <taxon>Fungi</taxon>
        <taxon>Fungi incertae sedis</taxon>
        <taxon>Microsporidia</taxon>
        <taxon>Nosematidae</taxon>
        <taxon>Nosema</taxon>
    </lineage>
</organism>
<dbReference type="AlphaFoldDB" id="A0A9P6H144"/>
<sequence length="184" mass="21297">MKKDCGIRCTKLKLIYKKAIQMTLDHKNNIIRLLQETVPVDSFFNSDASKSIIIKDDLSSTVSQKLHTLQNQLSELFKTKMEEYELPAKLNELDHIVNNNLSTSRDIQDPLYIKEIYESHIAEDKSSLVDFIKGEIATSKQLQEELCEETSRLEQEIESIKKNNLELENRLENLTNNISNILDK</sequence>
<evidence type="ECO:0000313" key="2">
    <source>
        <dbReference type="EMBL" id="KAF9764747.1"/>
    </source>
</evidence>
<proteinExistence type="predicted"/>
<gene>
    <name evidence="2" type="ORF">NGRA_0306</name>
</gene>
<reference evidence="2 3" key="1">
    <citation type="journal article" date="2020" name="Genome Biol. Evol.">
        <title>Comparative genomics of strictly vertically transmitted, feminizing microsporidia endosymbionts of amphipod crustaceans.</title>
        <authorList>
            <person name="Cormier A."/>
            <person name="Chebbi M.A."/>
            <person name="Giraud I."/>
            <person name="Wattier R."/>
            <person name="Teixeira M."/>
            <person name="Gilbert C."/>
            <person name="Rigaud T."/>
            <person name="Cordaux R."/>
        </authorList>
    </citation>
    <scope>NUCLEOTIDE SEQUENCE [LARGE SCALE GENOMIC DNA]</scope>
    <source>
        <strain evidence="2 3">Ou3-Ou53</strain>
    </source>
</reference>
<keyword evidence="1" id="KW-0175">Coiled coil</keyword>
<feature type="coiled-coil region" evidence="1">
    <location>
        <begin position="143"/>
        <end position="184"/>
    </location>
</feature>
<evidence type="ECO:0000313" key="3">
    <source>
        <dbReference type="Proteomes" id="UP000740883"/>
    </source>
</evidence>
<comment type="caution">
    <text evidence="2">The sequence shown here is derived from an EMBL/GenBank/DDBJ whole genome shotgun (WGS) entry which is preliminary data.</text>
</comment>
<accession>A0A9P6H144</accession>
<name>A0A9P6H144_9MICR</name>
<dbReference type="EMBL" id="SBJO01000010">
    <property type="protein sequence ID" value="KAF9764747.1"/>
    <property type="molecule type" value="Genomic_DNA"/>
</dbReference>
<dbReference type="Proteomes" id="UP000740883">
    <property type="component" value="Unassembled WGS sequence"/>
</dbReference>
<keyword evidence="3" id="KW-1185">Reference proteome</keyword>